<comment type="pathway">
    <text evidence="2">Alkene biosynthesis; ethylene biosynthesis via 2-oxoglutarate.</text>
</comment>
<name>A0ABU8W8X0_9BURK</name>
<comment type="catalytic activity">
    <reaction evidence="9">
        <text>2-oxoglutarate + O2 + 2 H(+) = ethene + 3 CO2 + H2O</text>
        <dbReference type="Rhea" id="RHEA:31523"/>
        <dbReference type="ChEBI" id="CHEBI:15377"/>
        <dbReference type="ChEBI" id="CHEBI:15378"/>
        <dbReference type="ChEBI" id="CHEBI:15379"/>
        <dbReference type="ChEBI" id="CHEBI:16526"/>
        <dbReference type="ChEBI" id="CHEBI:16810"/>
        <dbReference type="ChEBI" id="CHEBI:18153"/>
        <dbReference type="EC" id="1.13.12.19"/>
    </reaction>
</comment>
<feature type="domain" description="Fe2OG dioxygenase" evidence="12">
    <location>
        <begin position="185"/>
        <end position="291"/>
    </location>
</feature>
<evidence type="ECO:0000256" key="7">
    <source>
        <dbReference type="ARBA" id="ARBA00031011"/>
    </source>
</evidence>
<evidence type="ECO:0000256" key="4">
    <source>
        <dbReference type="ARBA" id="ARBA00012531"/>
    </source>
</evidence>
<dbReference type="InterPro" id="IPR027443">
    <property type="entry name" value="IPNS-like_sf"/>
</dbReference>
<evidence type="ECO:0000256" key="6">
    <source>
        <dbReference type="ARBA" id="ARBA00022666"/>
    </source>
</evidence>
<keyword evidence="11" id="KW-0560">Oxidoreductase</keyword>
<evidence type="ECO:0000256" key="10">
    <source>
        <dbReference type="ARBA" id="ARBA00049359"/>
    </source>
</evidence>
<evidence type="ECO:0000259" key="12">
    <source>
        <dbReference type="PROSITE" id="PS51471"/>
    </source>
</evidence>
<sequence length="348" mass="38402">MPDTSAPTPVAAFTPTTTAELPVIDVSALVRPGAGRDAVAAQIGAACRAHGFFYITGHGIDPALAARLERLSHQFFDLDEATKMQWRMALGGRAWRGYFPLAGELTSGRPDWKEGLYLGTELADDHPMVQARLPVHGRNLIPDVPGFREAIRDYMAAVTQLGHRLMEGIALSLGLPAHYFAERYTHDPLILFRIFNYPTQAVPEGLDVQWGVGEHTDYGLLTILRQDDVGGLQVRTPGGWIEASPVADSFVCNIGDMLDRMTGGLYKSTPHRVTRNTSGRDRLSFPLFFDPNFEARVQRIEGLAGADALDDSAARWDRANVHAFNGRYGDYLLDKVSKVFPQLRDEVL</sequence>
<evidence type="ECO:0000256" key="3">
    <source>
        <dbReference type="ARBA" id="ARBA00012293"/>
    </source>
</evidence>
<dbReference type="EC" id="1.13.12.19" evidence="4"/>
<dbReference type="PROSITE" id="PS51471">
    <property type="entry name" value="FE2OG_OXY"/>
    <property type="match status" value="1"/>
</dbReference>
<evidence type="ECO:0000256" key="1">
    <source>
        <dbReference type="ARBA" id="ARBA00001954"/>
    </source>
</evidence>
<comment type="catalytic activity">
    <reaction evidence="10">
        <text>L-arginine + 2-oxoglutarate + O2 = guanidine + L-glutamate 5-semialdehyde + succinate + CO2</text>
        <dbReference type="Rhea" id="RHEA:31535"/>
        <dbReference type="ChEBI" id="CHEBI:15379"/>
        <dbReference type="ChEBI" id="CHEBI:16526"/>
        <dbReference type="ChEBI" id="CHEBI:16810"/>
        <dbReference type="ChEBI" id="CHEBI:30031"/>
        <dbReference type="ChEBI" id="CHEBI:30087"/>
        <dbReference type="ChEBI" id="CHEBI:32682"/>
        <dbReference type="ChEBI" id="CHEBI:58066"/>
        <dbReference type="EC" id="1.14.20.7"/>
    </reaction>
</comment>
<dbReference type="InterPro" id="IPR044861">
    <property type="entry name" value="IPNS-like_FE2OG_OXY"/>
</dbReference>
<proteinExistence type="inferred from homology"/>
<dbReference type="EMBL" id="JBBKZV010000034">
    <property type="protein sequence ID" value="MEJ8826425.1"/>
    <property type="molecule type" value="Genomic_DNA"/>
</dbReference>
<dbReference type="PRINTS" id="PR00682">
    <property type="entry name" value="IPNSYNTHASE"/>
</dbReference>
<comment type="cofactor">
    <cofactor evidence="1">
        <name>Fe(2+)</name>
        <dbReference type="ChEBI" id="CHEBI:29033"/>
    </cofactor>
</comment>
<keyword evidence="14" id="KW-1185">Reference proteome</keyword>
<reference evidence="13 14" key="1">
    <citation type="submission" date="2024-03" db="EMBL/GenBank/DDBJ databases">
        <title>Novel species of the genus Variovorax.</title>
        <authorList>
            <person name="Liu Q."/>
            <person name="Xin Y.-H."/>
        </authorList>
    </citation>
    <scope>NUCLEOTIDE SEQUENCE [LARGE SCALE GENOMIC DNA]</scope>
    <source>
        <strain evidence="13 14">KACC 18501</strain>
    </source>
</reference>
<comment type="similarity">
    <text evidence="11">Belongs to the iron/ascorbate-dependent oxidoreductase family.</text>
</comment>
<dbReference type="InterPro" id="IPR026992">
    <property type="entry name" value="DIOX_N"/>
</dbReference>
<dbReference type="SUPFAM" id="SSF51197">
    <property type="entry name" value="Clavaminate synthase-like"/>
    <property type="match status" value="1"/>
</dbReference>
<evidence type="ECO:0000256" key="11">
    <source>
        <dbReference type="RuleBase" id="RU003682"/>
    </source>
</evidence>
<dbReference type="InterPro" id="IPR005123">
    <property type="entry name" value="Oxoglu/Fe-dep_dioxygenase_dom"/>
</dbReference>
<evidence type="ECO:0000256" key="2">
    <source>
        <dbReference type="ARBA" id="ARBA00004767"/>
    </source>
</evidence>
<evidence type="ECO:0000313" key="14">
    <source>
        <dbReference type="Proteomes" id="UP001363010"/>
    </source>
</evidence>
<dbReference type="Pfam" id="PF03171">
    <property type="entry name" value="2OG-FeII_Oxy"/>
    <property type="match status" value="1"/>
</dbReference>
<evidence type="ECO:0000256" key="5">
    <source>
        <dbReference type="ARBA" id="ARBA00019045"/>
    </source>
</evidence>
<evidence type="ECO:0000313" key="13">
    <source>
        <dbReference type="EMBL" id="MEJ8826425.1"/>
    </source>
</evidence>
<gene>
    <name evidence="13" type="ORF">WKW80_31120</name>
</gene>
<dbReference type="Pfam" id="PF14226">
    <property type="entry name" value="DIOX_N"/>
    <property type="match status" value="1"/>
</dbReference>
<dbReference type="InterPro" id="IPR050231">
    <property type="entry name" value="Iron_ascorbate_oxido_reductase"/>
</dbReference>
<dbReference type="EC" id="1.14.20.7" evidence="3"/>
<dbReference type="RefSeq" id="WP_340367461.1">
    <property type="nucleotide sequence ID" value="NZ_JBBKZV010000034.1"/>
</dbReference>
<keyword evidence="11" id="KW-0408">Iron</keyword>
<keyword evidence="6" id="KW-0266">Ethylene biosynthesis</keyword>
<keyword evidence="11" id="KW-0479">Metal-binding</keyword>
<dbReference type="Proteomes" id="UP001363010">
    <property type="component" value="Unassembled WGS sequence"/>
</dbReference>
<protein>
    <recommendedName>
        <fullName evidence="5">2-oxoglutarate-dependent ethylene/succinate-forming enzyme</fullName>
        <ecNumber evidence="4">1.13.12.19</ecNumber>
        <ecNumber evidence="3">1.14.20.7</ecNumber>
    </recommendedName>
    <alternativeName>
        <fullName evidence="7">2-oxoglutarate dioxygenase (ethylene-forming)</fullName>
    </alternativeName>
    <alternativeName>
        <fullName evidence="8">2-oxoglutarate/L-arginine monooxygenase/decarboxylase (succinate-forming)</fullName>
    </alternativeName>
</protein>
<comment type="caution">
    <text evidence="13">The sequence shown here is derived from an EMBL/GenBank/DDBJ whole genome shotgun (WGS) entry which is preliminary data.</text>
</comment>
<dbReference type="Gene3D" id="2.60.120.330">
    <property type="entry name" value="B-lactam Antibiotic, Isopenicillin N Synthase, Chain"/>
    <property type="match status" value="1"/>
</dbReference>
<organism evidence="13 14">
    <name type="scientific">Variovorax humicola</name>
    <dbReference type="NCBI Taxonomy" id="1769758"/>
    <lineage>
        <taxon>Bacteria</taxon>
        <taxon>Pseudomonadati</taxon>
        <taxon>Pseudomonadota</taxon>
        <taxon>Betaproteobacteria</taxon>
        <taxon>Burkholderiales</taxon>
        <taxon>Comamonadaceae</taxon>
        <taxon>Variovorax</taxon>
    </lineage>
</organism>
<evidence type="ECO:0000256" key="8">
    <source>
        <dbReference type="ARBA" id="ARBA00031282"/>
    </source>
</evidence>
<accession>A0ABU8W8X0</accession>
<evidence type="ECO:0000256" key="9">
    <source>
        <dbReference type="ARBA" id="ARBA00047725"/>
    </source>
</evidence>
<dbReference type="PANTHER" id="PTHR47990">
    <property type="entry name" value="2-OXOGLUTARATE (2OG) AND FE(II)-DEPENDENT OXYGENASE SUPERFAMILY PROTEIN-RELATED"/>
    <property type="match status" value="1"/>
</dbReference>